<accession>A0ABR2EYG9</accession>
<feature type="region of interest" description="Disordered" evidence="1">
    <location>
        <begin position="1"/>
        <end position="72"/>
    </location>
</feature>
<dbReference type="Proteomes" id="UP001472677">
    <property type="component" value="Unassembled WGS sequence"/>
</dbReference>
<protein>
    <submittedName>
        <fullName evidence="2">Uncharacterized protein</fullName>
    </submittedName>
</protein>
<reference evidence="2 3" key="1">
    <citation type="journal article" date="2024" name="G3 (Bethesda)">
        <title>Genome assembly of Hibiscus sabdariffa L. provides insights into metabolisms of medicinal natural products.</title>
        <authorList>
            <person name="Kim T."/>
        </authorList>
    </citation>
    <scope>NUCLEOTIDE SEQUENCE [LARGE SCALE GENOMIC DNA]</scope>
    <source>
        <strain evidence="2">TK-2024</strain>
        <tissue evidence="2">Old leaves</tissue>
    </source>
</reference>
<evidence type="ECO:0000313" key="3">
    <source>
        <dbReference type="Proteomes" id="UP001472677"/>
    </source>
</evidence>
<evidence type="ECO:0000313" key="2">
    <source>
        <dbReference type="EMBL" id="KAK8567748.1"/>
    </source>
</evidence>
<comment type="caution">
    <text evidence="2">The sequence shown here is derived from an EMBL/GenBank/DDBJ whole genome shotgun (WGS) entry which is preliminary data.</text>
</comment>
<feature type="compositionally biased region" description="Basic and acidic residues" evidence="1">
    <location>
        <begin position="34"/>
        <end position="43"/>
    </location>
</feature>
<proteinExistence type="predicted"/>
<sequence length="97" mass="10851">MSGRFQRIKNSLPALTEKAKQQNRGIEKLTVTDSTEKRRKETNPPRQSSFKKQDPNNNNNTGKNGSGNGIGSWLWNVIEGVTTSISFRHSDSSDDDD</sequence>
<dbReference type="EMBL" id="JBBPBM010000009">
    <property type="protein sequence ID" value="KAK8567748.1"/>
    <property type="molecule type" value="Genomic_DNA"/>
</dbReference>
<name>A0ABR2EYG9_9ROSI</name>
<keyword evidence="3" id="KW-1185">Reference proteome</keyword>
<evidence type="ECO:0000256" key="1">
    <source>
        <dbReference type="SAM" id="MobiDB-lite"/>
    </source>
</evidence>
<organism evidence="2 3">
    <name type="scientific">Hibiscus sabdariffa</name>
    <name type="common">roselle</name>
    <dbReference type="NCBI Taxonomy" id="183260"/>
    <lineage>
        <taxon>Eukaryota</taxon>
        <taxon>Viridiplantae</taxon>
        <taxon>Streptophyta</taxon>
        <taxon>Embryophyta</taxon>
        <taxon>Tracheophyta</taxon>
        <taxon>Spermatophyta</taxon>
        <taxon>Magnoliopsida</taxon>
        <taxon>eudicotyledons</taxon>
        <taxon>Gunneridae</taxon>
        <taxon>Pentapetalae</taxon>
        <taxon>rosids</taxon>
        <taxon>malvids</taxon>
        <taxon>Malvales</taxon>
        <taxon>Malvaceae</taxon>
        <taxon>Malvoideae</taxon>
        <taxon>Hibiscus</taxon>
    </lineage>
</organism>
<gene>
    <name evidence="2" type="ORF">V6N12_006323</name>
</gene>